<reference evidence="1" key="1">
    <citation type="submission" date="2013-08" db="EMBL/GenBank/DDBJ databases">
        <title>The neuropeptide complement of the marine annelid Platynereis dumerilii.</title>
        <authorList>
            <person name="Conzelmann M."/>
            <person name="Williams E.A."/>
            <person name="Krug K."/>
            <person name="Franz-Wachtel M."/>
            <person name="Macek B."/>
            <person name="Jekely G."/>
        </authorList>
    </citation>
    <scope>NUCLEOTIDE SEQUENCE</scope>
</reference>
<dbReference type="EMBL" id="KF515934">
    <property type="protein sequence ID" value="AHB62373.1"/>
    <property type="molecule type" value="mRNA"/>
</dbReference>
<name>V5TBX7_PLADU</name>
<proteinExistence type="evidence at transcript level"/>
<feature type="non-terminal residue" evidence="1">
    <location>
        <position position="1"/>
    </location>
</feature>
<dbReference type="AlphaFoldDB" id="V5TBX7"/>
<sequence>VNLVVFLILPVSLAAVTLLGQDDEPFYLPNEIATSSQQETANALHQALAHVYSQLATDNRDDSDIEDSKKIPPGLRSTSMEKRDRCYCDLDLFCFGCRRRKRPDIRSLLAASMFRNTRKRRDSQFTPNLHEISLNPALFDNTVMDSLHAKRSKLSI</sequence>
<keyword evidence="1" id="KW-0527">Neuropeptide</keyword>
<organism evidence="1">
    <name type="scientific">Platynereis dumerilii</name>
    <name type="common">Dumeril's clam worm</name>
    <dbReference type="NCBI Taxonomy" id="6359"/>
    <lineage>
        <taxon>Eukaryota</taxon>
        <taxon>Metazoa</taxon>
        <taxon>Spiralia</taxon>
        <taxon>Lophotrochozoa</taxon>
        <taxon>Annelida</taxon>
        <taxon>Polychaeta</taxon>
        <taxon>Errantia</taxon>
        <taxon>Phyllodocida</taxon>
        <taxon>Nereididae</taxon>
        <taxon>Platynereis</taxon>
    </lineage>
</organism>
<evidence type="ECO:0000313" key="1">
    <source>
        <dbReference type="EMBL" id="AHB62373.1"/>
    </source>
</evidence>
<accession>V5TBX7</accession>
<protein>
    <submittedName>
        <fullName evidence="1">RNT neuropeptide</fullName>
    </submittedName>
</protein>
<dbReference type="GO" id="GO:0007218">
    <property type="term" value="P:neuropeptide signaling pathway"/>
    <property type="evidence" value="ECO:0007669"/>
    <property type="project" value="UniProtKB-KW"/>
</dbReference>